<reference evidence="4" key="2">
    <citation type="submission" date="2020-11" db="EMBL/GenBank/DDBJ databases">
        <authorList>
            <person name="McCartney M.A."/>
            <person name="Auch B."/>
            <person name="Kono T."/>
            <person name="Mallez S."/>
            <person name="Becker A."/>
            <person name="Gohl D.M."/>
            <person name="Silverstein K.A.T."/>
            <person name="Koren S."/>
            <person name="Bechman K.B."/>
            <person name="Herman A."/>
            <person name="Abrahante J.E."/>
            <person name="Garbe J."/>
        </authorList>
    </citation>
    <scope>NUCLEOTIDE SEQUENCE</scope>
    <source>
        <strain evidence="4">Duluth1</strain>
        <tissue evidence="4">Whole animal</tissue>
    </source>
</reference>
<evidence type="ECO:0000256" key="1">
    <source>
        <dbReference type="SAM" id="Coils"/>
    </source>
</evidence>
<dbReference type="Gene3D" id="2.30.30.40">
    <property type="entry name" value="SH3 Domains"/>
    <property type="match status" value="2"/>
</dbReference>
<dbReference type="CDD" id="cd00198">
    <property type="entry name" value="vWFA"/>
    <property type="match status" value="1"/>
</dbReference>
<reference evidence="4" key="1">
    <citation type="journal article" date="2019" name="bioRxiv">
        <title>The Genome of the Zebra Mussel, Dreissena polymorpha: A Resource for Invasive Species Research.</title>
        <authorList>
            <person name="McCartney M.A."/>
            <person name="Auch B."/>
            <person name="Kono T."/>
            <person name="Mallez S."/>
            <person name="Zhang Y."/>
            <person name="Obille A."/>
            <person name="Becker A."/>
            <person name="Abrahante J.E."/>
            <person name="Garbe J."/>
            <person name="Badalamenti J.P."/>
            <person name="Herman A."/>
            <person name="Mangelson H."/>
            <person name="Liachko I."/>
            <person name="Sullivan S."/>
            <person name="Sone E.D."/>
            <person name="Koren S."/>
            <person name="Silverstein K.A.T."/>
            <person name="Beckman K.B."/>
            <person name="Gohl D.M."/>
        </authorList>
    </citation>
    <scope>NUCLEOTIDE SEQUENCE</scope>
    <source>
        <strain evidence="4">Duluth1</strain>
        <tissue evidence="4">Whole animal</tissue>
    </source>
</reference>
<evidence type="ECO:0000313" key="4">
    <source>
        <dbReference type="EMBL" id="KAH3848380.1"/>
    </source>
</evidence>
<proteinExistence type="predicted"/>
<feature type="domain" description="MIB/HERC2" evidence="3">
    <location>
        <begin position="467"/>
        <end position="537"/>
    </location>
</feature>
<evidence type="ECO:0000259" key="3">
    <source>
        <dbReference type="PROSITE" id="PS51416"/>
    </source>
</evidence>
<dbReference type="GO" id="GO:0046872">
    <property type="term" value="F:metal ion binding"/>
    <property type="evidence" value="ECO:0007669"/>
    <property type="project" value="InterPro"/>
</dbReference>
<dbReference type="Gene3D" id="3.40.50.410">
    <property type="entry name" value="von Willebrand factor, type A domain"/>
    <property type="match status" value="1"/>
</dbReference>
<comment type="caution">
    <text evidence="4">The sequence shown here is derived from an EMBL/GenBank/DDBJ whole genome shotgun (WGS) entry which is preliminary data.</text>
</comment>
<dbReference type="PROSITE" id="PS51416">
    <property type="entry name" value="MIB_HERC2"/>
    <property type="match status" value="2"/>
</dbReference>
<dbReference type="Proteomes" id="UP000828390">
    <property type="component" value="Unassembled WGS sequence"/>
</dbReference>
<dbReference type="SUPFAM" id="SSF159034">
    <property type="entry name" value="Mib/herc2 domain-like"/>
    <property type="match status" value="2"/>
</dbReference>
<dbReference type="AlphaFoldDB" id="A0A9D4KYR2"/>
<feature type="compositionally biased region" description="Polar residues" evidence="2">
    <location>
        <begin position="610"/>
        <end position="626"/>
    </location>
</feature>
<keyword evidence="1" id="KW-0175">Coiled coil</keyword>
<evidence type="ECO:0000313" key="5">
    <source>
        <dbReference type="Proteomes" id="UP000828390"/>
    </source>
</evidence>
<feature type="compositionally biased region" description="Basic and acidic residues" evidence="2">
    <location>
        <begin position="127"/>
        <end position="136"/>
    </location>
</feature>
<feature type="region of interest" description="Disordered" evidence="2">
    <location>
        <begin position="99"/>
        <end position="142"/>
    </location>
</feature>
<feature type="domain" description="MIB/HERC2" evidence="3">
    <location>
        <begin position="538"/>
        <end position="607"/>
    </location>
</feature>
<dbReference type="InterPro" id="IPR010606">
    <property type="entry name" value="Mib_Herc2"/>
</dbReference>
<feature type="compositionally biased region" description="Basic residues" evidence="2">
    <location>
        <begin position="627"/>
        <end position="638"/>
    </location>
</feature>
<evidence type="ECO:0000256" key="2">
    <source>
        <dbReference type="SAM" id="MobiDB-lite"/>
    </source>
</evidence>
<dbReference type="GO" id="GO:0004842">
    <property type="term" value="F:ubiquitin-protein transferase activity"/>
    <property type="evidence" value="ECO:0007669"/>
    <property type="project" value="InterPro"/>
</dbReference>
<dbReference type="SUPFAM" id="SSF53300">
    <property type="entry name" value="vWA-like"/>
    <property type="match status" value="1"/>
</dbReference>
<accession>A0A9D4KYR2</accession>
<name>A0A9D4KYR2_DREPO</name>
<organism evidence="4 5">
    <name type="scientific">Dreissena polymorpha</name>
    <name type="common">Zebra mussel</name>
    <name type="synonym">Mytilus polymorpha</name>
    <dbReference type="NCBI Taxonomy" id="45954"/>
    <lineage>
        <taxon>Eukaryota</taxon>
        <taxon>Metazoa</taxon>
        <taxon>Spiralia</taxon>
        <taxon>Lophotrochozoa</taxon>
        <taxon>Mollusca</taxon>
        <taxon>Bivalvia</taxon>
        <taxon>Autobranchia</taxon>
        <taxon>Heteroconchia</taxon>
        <taxon>Euheterodonta</taxon>
        <taxon>Imparidentia</taxon>
        <taxon>Neoheterodontei</taxon>
        <taxon>Myida</taxon>
        <taxon>Dreissenoidea</taxon>
        <taxon>Dreissenidae</taxon>
        <taxon>Dreissena</taxon>
    </lineage>
</organism>
<feature type="region of interest" description="Disordered" evidence="2">
    <location>
        <begin position="610"/>
        <end position="638"/>
    </location>
</feature>
<keyword evidence="5" id="KW-1185">Reference proteome</keyword>
<dbReference type="InterPro" id="IPR037252">
    <property type="entry name" value="Mib_Herc2_sf"/>
</dbReference>
<dbReference type="EMBL" id="JAIWYP010000003">
    <property type="protein sequence ID" value="KAH3848380.1"/>
    <property type="molecule type" value="Genomic_DNA"/>
</dbReference>
<gene>
    <name evidence="4" type="ORF">DPMN_090741</name>
</gene>
<sequence>MESQNVADITEIKTTTKFILKRLDNITGCGEDCKCSSEIEQLRKALQTVEKRVNSLQLSVIDLQNEETDEQRFVQIQTRIDEIRQSLIALQHDNSVQTNIVQTKSDDDDLPRSLKGSATNASSSGESVDHMGECKNTRGATNGTVFHVGESASYPLNVTEKHTVNETRETNLSAQGTRSTENVSRRQIASTAESARTPGPSVIRQTHIDYVFGDGDYWKYLASKAQKEAHQLTSDEESIRTVLCLDISESMASGNAWSQAKTFVNDFLNGLEMLLTQFGPMGLKQEYVDKIETFQLGGPSPLFAGLWFSLAGATSCRATATTAGSIILGPRIIVITDGKPTETSLRGGPDTQTNKDETMTSMLGCLQEIEERGATVFFVGVGDYDEDFLKLVTASEGRKKLFGYQDGRRLAKRTYLCTKTALFDESSFMQSGAMQSADDYEDIQDIRLDSMKRLGQIQEVKSTAYFENKNDAFPVIGSRVRRGPDWMFDDQDNYGPGTIVGHSEHDYKVWVTWDIDNVIAQYRYGMGEYDVLIVDESRELKPGEKIAIGCRVKPGRDARLKDLSGSIEGVVVRMNSANAEVRWNNGKRGDYSYGADGRYEIELCASHGQSGDYNHSRNTTASGTKTRSNKNKNKNAST</sequence>
<protein>
    <recommendedName>
        <fullName evidence="3">MIB/HERC2 domain-containing protein</fullName>
    </recommendedName>
</protein>
<feature type="coiled-coil region" evidence="1">
    <location>
        <begin position="39"/>
        <end position="66"/>
    </location>
</feature>
<feature type="compositionally biased region" description="Polar residues" evidence="2">
    <location>
        <begin position="116"/>
        <end position="126"/>
    </location>
</feature>
<dbReference type="InterPro" id="IPR036465">
    <property type="entry name" value="vWFA_dom_sf"/>
</dbReference>
<dbReference type="GO" id="GO:0016567">
    <property type="term" value="P:protein ubiquitination"/>
    <property type="evidence" value="ECO:0007669"/>
    <property type="project" value="InterPro"/>
</dbReference>